<dbReference type="InterPro" id="IPR013088">
    <property type="entry name" value="Znf_NHR/GATA"/>
</dbReference>
<gene>
    <name evidence="12" type="ORF">PVAR5_1014</name>
</gene>
<feature type="region of interest" description="Disordered" evidence="10">
    <location>
        <begin position="65"/>
        <end position="143"/>
    </location>
</feature>
<comment type="subcellular location">
    <subcellularLocation>
        <location evidence="1">Nucleus</location>
    </subcellularLocation>
</comment>
<evidence type="ECO:0000256" key="3">
    <source>
        <dbReference type="ARBA" id="ARBA00022771"/>
    </source>
</evidence>
<dbReference type="Pfam" id="PF00320">
    <property type="entry name" value="GATA"/>
    <property type="match status" value="1"/>
</dbReference>
<dbReference type="SUPFAM" id="SSF57716">
    <property type="entry name" value="Glucocorticoid receptor-like (DNA-binding domain)"/>
    <property type="match status" value="1"/>
</dbReference>
<evidence type="ECO:0000256" key="10">
    <source>
        <dbReference type="SAM" id="MobiDB-lite"/>
    </source>
</evidence>
<keyword evidence="7" id="KW-0539">Nucleus</keyword>
<dbReference type="eggNOG" id="KOG1601">
    <property type="taxonomic scope" value="Eukaryota"/>
</dbReference>
<organism evidence="12 13">
    <name type="scientific">Byssochlamys spectabilis (strain No. 5 / NBRC 109023)</name>
    <name type="common">Paecilomyces variotii</name>
    <dbReference type="NCBI Taxonomy" id="1356009"/>
    <lineage>
        <taxon>Eukaryota</taxon>
        <taxon>Fungi</taxon>
        <taxon>Dikarya</taxon>
        <taxon>Ascomycota</taxon>
        <taxon>Pezizomycotina</taxon>
        <taxon>Eurotiomycetes</taxon>
        <taxon>Eurotiomycetidae</taxon>
        <taxon>Eurotiales</taxon>
        <taxon>Thermoascaceae</taxon>
        <taxon>Paecilomyces</taxon>
    </lineage>
</organism>
<evidence type="ECO:0000256" key="9">
    <source>
        <dbReference type="SAM" id="Coils"/>
    </source>
</evidence>
<reference evidence="13" key="1">
    <citation type="journal article" date="2014" name="Genome Announc.">
        <title>Draft genome sequence of the formaldehyde-resistant fungus Byssochlamys spectabilis No. 5 (anamorph Paecilomyces variotii No. 5) (NBRC109023).</title>
        <authorList>
            <person name="Oka T."/>
            <person name="Ekino K."/>
            <person name="Fukuda K."/>
            <person name="Nomura Y."/>
        </authorList>
    </citation>
    <scope>NUCLEOTIDE SEQUENCE [LARGE SCALE GENOMIC DNA]</scope>
    <source>
        <strain evidence="13">No. 5 / NBRC 109023</strain>
    </source>
</reference>
<dbReference type="GO" id="GO:0045944">
    <property type="term" value="P:positive regulation of transcription by RNA polymerase II"/>
    <property type="evidence" value="ECO:0007669"/>
    <property type="project" value="TreeGrafter"/>
</dbReference>
<keyword evidence="6" id="KW-0804">Transcription</keyword>
<dbReference type="SMART" id="SM00401">
    <property type="entry name" value="ZnF_GATA"/>
    <property type="match status" value="1"/>
</dbReference>
<dbReference type="Pfam" id="PF25026">
    <property type="entry name" value="Asd-4"/>
    <property type="match status" value="1"/>
</dbReference>
<keyword evidence="4" id="KW-0862">Zinc</keyword>
<keyword evidence="2" id="KW-0479">Metal-binding</keyword>
<dbReference type="PANTHER" id="PTHR10071">
    <property type="entry name" value="TRANSCRIPTION FACTOR GATA FAMILY MEMBER"/>
    <property type="match status" value="1"/>
</dbReference>
<dbReference type="InterPro" id="IPR039355">
    <property type="entry name" value="Transcription_factor_GATA"/>
</dbReference>
<feature type="coiled-coil region" evidence="9">
    <location>
        <begin position="494"/>
        <end position="521"/>
    </location>
</feature>
<feature type="compositionally biased region" description="Polar residues" evidence="10">
    <location>
        <begin position="365"/>
        <end position="384"/>
    </location>
</feature>
<name>V5FKV9_BYSSN</name>
<proteinExistence type="predicted"/>
<evidence type="ECO:0000256" key="2">
    <source>
        <dbReference type="ARBA" id="ARBA00022723"/>
    </source>
</evidence>
<dbReference type="OrthoDB" id="515401at2759"/>
<keyword evidence="5" id="KW-0805">Transcription regulation</keyword>
<feature type="domain" description="GATA-type" evidence="11">
    <location>
        <begin position="272"/>
        <end position="319"/>
    </location>
</feature>
<evidence type="ECO:0000256" key="7">
    <source>
        <dbReference type="ARBA" id="ARBA00023242"/>
    </source>
</evidence>
<dbReference type="GO" id="GO:0000981">
    <property type="term" value="F:DNA-binding transcription factor activity, RNA polymerase II-specific"/>
    <property type="evidence" value="ECO:0007669"/>
    <property type="project" value="TreeGrafter"/>
</dbReference>
<evidence type="ECO:0000313" key="12">
    <source>
        <dbReference type="EMBL" id="GAD92423.1"/>
    </source>
</evidence>
<dbReference type="InParanoid" id="V5FKV9"/>
<dbReference type="EMBL" id="BAUL01000025">
    <property type="protein sequence ID" value="GAD92423.1"/>
    <property type="molecule type" value="Genomic_DNA"/>
</dbReference>
<dbReference type="InterPro" id="IPR000679">
    <property type="entry name" value="Znf_GATA"/>
</dbReference>
<feature type="compositionally biased region" description="Polar residues" evidence="10">
    <location>
        <begin position="529"/>
        <end position="541"/>
    </location>
</feature>
<evidence type="ECO:0000256" key="6">
    <source>
        <dbReference type="ARBA" id="ARBA00023163"/>
    </source>
</evidence>
<evidence type="ECO:0000256" key="1">
    <source>
        <dbReference type="ARBA" id="ARBA00004123"/>
    </source>
</evidence>
<sequence length="569" mass="60627">MTVRRDLRGILADGISIPPAPFSFFHSTSPIVDYRDLRGLDSIILTTASTVAPLIFRASPIDPTLHPPPSSSAQSHDLSAYSTKPASIDGRSSPRSSTVAAAAISRPSSTSPPSNALQPGQDNGSSFGSGSGSGSDHNTPYHLSISPSLPGLSALASVASAPTSQLRVHQIGRADLIYVYFFRASSHVNANLSGSSSSNMTYAASSPAATTGGQGNTPVNLINTAHPPVALLSAPPAPLLLSSHPLLSPALFLLDMATTLTDQKRPQLQPVCQNCGTSTTPLWRRDELGSVLCNACGLFLKLHGRPRPISLKTDVIKSRNRVKTAGQGPKRKSAGGLDANGLNASRSEAGTPPLGSHGYRRASRKTSPGPSDRSNSPVSRTNTPGIPPMQHHNSNIAPQHMFDSVTLGDHGFNQSNTLPALQLRQPSPGSTSSVVDRHMEAPQTYESLLAANTSLKTRVSELEVINELFRGRVAELEQSDATARRSEMIVRDSEVRLRRSLEDAQRREDDLKRRISELEHQLVDRSSFMGAQNSYSTSNGSGEPMTKKIRLSDVVDYPSASPTRSPKTV</sequence>
<comment type="caution">
    <text evidence="12">The sequence shown here is derived from an EMBL/GenBank/DDBJ whole genome shotgun (WGS) entry which is preliminary data.</text>
</comment>
<feature type="region of interest" description="Disordered" evidence="10">
    <location>
        <begin position="313"/>
        <end position="396"/>
    </location>
</feature>
<keyword evidence="3 8" id="KW-0863">Zinc-finger</keyword>
<dbReference type="InterPro" id="IPR056998">
    <property type="entry name" value="Asd-4/GZF3_helical"/>
</dbReference>
<dbReference type="Gene3D" id="3.30.50.10">
    <property type="entry name" value="Erythroid Transcription Factor GATA-1, subunit A"/>
    <property type="match status" value="1"/>
</dbReference>
<evidence type="ECO:0000256" key="5">
    <source>
        <dbReference type="ARBA" id="ARBA00023015"/>
    </source>
</evidence>
<dbReference type="Proteomes" id="UP000018001">
    <property type="component" value="Unassembled WGS sequence"/>
</dbReference>
<dbReference type="PANTHER" id="PTHR10071:SF338">
    <property type="entry name" value="GATA-TYPE DOMAIN-CONTAINING PROTEIN"/>
    <property type="match status" value="1"/>
</dbReference>
<dbReference type="PRINTS" id="PR00619">
    <property type="entry name" value="GATAZNFINGER"/>
</dbReference>
<dbReference type="CDD" id="cd00202">
    <property type="entry name" value="ZnF_GATA"/>
    <property type="match status" value="1"/>
</dbReference>
<evidence type="ECO:0000256" key="4">
    <source>
        <dbReference type="ARBA" id="ARBA00022833"/>
    </source>
</evidence>
<dbReference type="PROSITE" id="PS00344">
    <property type="entry name" value="GATA_ZN_FINGER_1"/>
    <property type="match status" value="1"/>
</dbReference>
<dbReference type="FunFam" id="3.30.50.10:FF:000007">
    <property type="entry name" value="Nitrogen regulatory AreA, N-terminal"/>
    <property type="match status" value="1"/>
</dbReference>
<dbReference type="HOGENOM" id="CLU_035349_2_0_1"/>
<feature type="compositionally biased region" description="Polar residues" evidence="10">
    <location>
        <begin position="106"/>
        <end position="123"/>
    </location>
</feature>
<dbReference type="PROSITE" id="PS50114">
    <property type="entry name" value="GATA_ZN_FINGER_2"/>
    <property type="match status" value="1"/>
</dbReference>
<keyword evidence="13" id="KW-1185">Reference proteome</keyword>
<dbReference type="AlphaFoldDB" id="V5FKV9"/>
<keyword evidence="9" id="KW-0175">Coiled coil</keyword>
<dbReference type="GO" id="GO:0000978">
    <property type="term" value="F:RNA polymerase II cis-regulatory region sequence-specific DNA binding"/>
    <property type="evidence" value="ECO:0007669"/>
    <property type="project" value="TreeGrafter"/>
</dbReference>
<evidence type="ECO:0000256" key="8">
    <source>
        <dbReference type="PROSITE-ProRule" id="PRU00094"/>
    </source>
</evidence>
<protein>
    <submittedName>
        <fullName evidence="12">GATA transcription factor (AreB), putative</fullName>
    </submittedName>
</protein>
<dbReference type="GO" id="GO:0005634">
    <property type="term" value="C:nucleus"/>
    <property type="evidence" value="ECO:0007669"/>
    <property type="project" value="UniProtKB-SubCell"/>
</dbReference>
<dbReference type="GO" id="GO:0008270">
    <property type="term" value="F:zinc ion binding"/>
    <property type="evidence" value="ECO:0007669"/>
    <property type="project" value="UniProtKB-KW"/>
</dbReference>
<dbReference type="GO" id="GO:0000122">
    <property type="term" value="P:negative regulation of transcription by RNA polymerase II"/>
    <property type="evidence" value="ECO:0007669"/>
    <property type="project" value="TreeGrafter"/>
</dbReference>
<feature type="compositionally biased region" description="Polar residues" evidence="10">
    <location>
        <begin position="71"/>
        <end position="85"/>
    </location>
</feature>
<feature type="region of interest" description="Disordered" evidence="10">
    <location>
        <begin position="526"/>
        <end position="569"/>
    </location>
</feature>
<accession>V5FKV9</accession>
<evidence type="ECO:0000259" key="11">
    <source>
        <dbReference type="PROSITE" id="PS50114"/>
    </source>
</evidence>
<evidence type="ECO:0000313" key="13">
    <source>
        <dbReference type="Proteomes" id="UP000018001"/>
    </source>
</evidence>
<feature type="compositionally biased region" description="Polar residues" evidence="10">
    <location>
        <begin position="560"/>
        <end position="569"/>
    </location>
</feature>